<evidence type="ECO:0000259" key="8">
    <source>
        <dbReference type="PROSITE" id="PS50156"/>
    </source>
</evidence>
<reference evidence="9 10" key="1">
    <citation type="submission" date="2024-03" db="EMBL/GenBank/DDBJ databases">
        <title>Sulfurimonas sp. HSL3-1.</title>
        <authorList>
            <person name="Wang S."/>
        </authorList>
    </citation>
    <scope>NUCLEOTIDE SEQUENCE [LARGE SCALE GENOMIC DNA]</scope>
    <source>
        <strain evidence="9 10">HSL3-1</strain>
    </source>
</reference>
<feature type="transmembrane region" description="Helical" evidence="7">
    <location>
        <begin position="629"/>
        <end position="651"/>
    </location>
</feature>
<dbReference type="PROSITE" id="PS50156">
    <property type="entry name" value="SSD"/>
    <property type="match status" value="2"/>
</dbReference>
<comment type="similarity">
    <text evidence="2">Belongs to the resistance-nodulation-cell division (RND) (TC 2.A.6) family. MmpL subfamily.</text>
</comment>
<dbReference type="Pfam" id="PF03176">
    <property type="entry name" value="MMPL"/>
    <property type="match status" value="2"/>
</dbReference>
<evidence type="ECO:0000313" key="10">
    <source>
        <dbReference type="Proteomes" id="UP001447842"/>
    </source>
</evidence>
<dbReference type="Gene3D" id="1.20.1640.10">
    <property type="entry name" value="Multidrug efflux transporter AcrB transmembrane domain"/>
    <property type="match status" value="2"/>
</dbReference>
<dbReference type="InterPro" id="IPR050545">
    <property type="entry name" value="Mycobact_MmpL"/>
</dbReference>
<keyword evidence="6 7" id="KW-0472">Membrane</keyword>
<feature type="transmembrane region" description="Helical" evidence="7">
    <location>
        <begin position="349"/>
        <end position="374"/>
    </location>
</feature>
<gene>
    <name evidence="9" type="ORF">WCY31_01340</name>
</gene>
<name>A0ABZ3HCC7_9BACT</name>
<evidence type="ECO:0000256" key="7">
    <source>
        <dbReference type="SAM" id="Phobius"/>
    </source>
</evidence>
<evidence type="ECO:0000256" key="3">
    <source>
        <dbReference type="ARBA" id="ARBA00022475"/>
    </source>
</evidence>
<feature type="transmembrane region" description="Helical" evidence="7">
    <location>
        <begin position="248"/>
        <end position="267"/>
    </location>
</feature>
<evidence type="ECO:0000313" key="9">
    <source>
        <dbReference type="EMBL" id="XAU15355.1"/>
    </source>
</evidence>
<feature type="transmembrane region" description="Helical" evidence="7">
    <location>
        <begin position="697"/>
        <end position="721"/>
    </location>
</feature>
<dbReference type="InterPro" id="IPR000731">
    <property type="entry name" value="SSD"/>
</dbReference>
<keyword evidence="3" id="KW-1003">Cell membrane</keyword>
<dbReference type="EMBL" id="CP147920">
    <property type="protein sequence ID" value="XAU15355.1"/>
    <property type="molecule type" value="Genomic_DNA"/>
</dbReference>
<keyword evidence="5 7" id="KW-1133">Transmembrane helix</keyword>
<dbReference type="RefSeq" id="WP_345972856.1">
    <property type="nucleotide sequence ID" value="NZ_CP147920.1"/>
</dbReference>
<comment type="subcellular location">
    <subcellularLocation>
        <location evidence="1">Cell membrane</location>
        <topology evidence="1">Multi-pass membrane protein</topology>
    </subcellularLocation>
</comment>
<proteinExistence type="inferred from homology"/>
<evidence type="ECO:0000256" key="6">
    <source>
        <dbReference type="ARBA" id="ARBA00023136"/>
    </source>
</evidence>
<feature type="transmembrane region" description="Helical" evidence="7">
    <location>
        <begin position="657"/>
        <end position="677"/>
    </location>
</feature>
<evidence type="ECO:0000256" key="1">
    <source>
        <dbReference type="ARBA" id="ARBA00004651"/>
    </source>
</evidence>
<protein>
    <submittedName>
        <fullName evidence="9">Efflux RND transporter permease subunit</fullName>
    </submittedName>
</protein>
<evidence type="ECO:0000256" key="4">
    <source>
        <dbReference type="ARBA" id="ARBA00022692"/>
    </source>
</evidence>
<evidence type="ECO:0000256" key="5">
    <source>
        <dbReference type="ARBA" id="ARBA00022989"/>
    </source>
</evidence>
<feature type="transmembrane region" description="Helical" evidence="7">
    <location>
        <begin position="603"/>
        <end position="622"/>
    </location>
</feature>
<sequence length="764" mass="84701">MNIDRFVDGIIRFRWWAALLIPLITLALASQLRYLQFEGSYRIWFGEESPILKQYDTFRSVFGNDDALLIMFRDEAGVFNPKALGVVKRITEALWQTTDIARVDSLTNYQYVHSDPEYPDDVIVEDFIDDPAALSSAQLADKARIAAGEEMIVGRIVSADMKTTMIAARLTPKAGDDPEVSARLKAAGEAIVAKEAASGYTFHLGGGPILNMAFITLGEHDVKTFTPFVLLIAMVLLWFIFRRPSGMLLSLSVVIFTFLIVLAVQVLLGYRLNNFTANLPVFVVAIGIADAMHLFWIYLVGRRRGMGNHDAIRFSVRKNFLPTLLTSLTTAVGFASLAVSHVIPVKTLGIATATAALLAFVLTILFVPAMLAILNPKVAKSEAEESESHDALSLRSARFIMRHDRGILLGSLLLFTLIGIGIAWVKVDSNTVRYFKEHVPFRETVTFVQRNLTGPMAYEIVVDSGEKDGIKSPEFMRTVARFTEAFKAQYPAVRHTTSLVDVVEKFNDVMDGSPTVPDGRNLIAQYLLLYSLSLPQGMEINDRMDVNERRLRVTASVDIVDTSLDLEMMQWVEDWWAQTPYRAQVNGQTEMFAHMQHDVTDTLVESILLAIAAVSLMMMLIFRNLRMIPLFIIPNVLPIALVVGVMGWLGITIDLGVAVSGAIIIGVAVDDTIHFLVKYREARREGESFEAALAYVYHYAGKAIVFTTLILSAAFMIFALSDFVPNVNFGIVTASALVIAVVIDLLMLPAWLSLVDSGKRSRIA</sequence>
<feature type="domain" description="SSD" evidence="8">
    <location>
        <begin position="248"/>
        <end position="373"/>
    </location>
</feature>
<keyword evidence="10" id="KW-1185">Reference proteome</keyword>
<feature type="transmembrane region" description="Helical" evidence="7">
    <location>
        <begin position="15"/>
        <end position="35"/>
    </location>
</feature>
<dbReference type="PANTHER" id="PTHR33406:SF6">
    <property type="entry name" value="MEMBRANE PROTEIN YDGH-RELATED"/>
    <property type="match status" value="1"/>
</dbReference>
<dbReference type="Proteomes" id="UP001447842">
    <property type="component" value="Chromosome"/>
</dbReference>
<accession>A0ABZ3HCC7</accession>
<feature type="transmembrane region" description="Helical" evidence="7">
    <location>
        <begin position="279"/>
        <end position="299"/>
    </location>
</feature>
<keyword evidence="4 7" id="KW-0812">Transmembrane</keyword>
<feature type="transmembrane region" description="Helical" evidence="7">
    <location>
        <begin position="320"/>
        <end position="343"/>
    </location>
</feature>
<feature type="transmembrane region" description="Helical" evidence="7">
    <location>
        <begin position="224"/>
        <end position="241"/>
    </location>
</feature>
<feature type="transmembrane region" description="Helical" evidence="7">
    <location>
        <begin position="727"/>
        <end position="752"/>
    </location>
</feature>
<feature type="domain" description="SSD" evidence="8">
    <location>
        <begin position="632"/>
        <end position="754"/>
    </location>
</feature>
<dbReference type="SUPFAM" id="SSF82866">
    <property type="entry name" value="Multidrug efflux transporter AcrB transmembrane domain"/>
    <property type="match status" value="2"/>
</dbReference>
<organism evidence="9 10">
    <name type="scientific">Sulfurimonas diazotrophicus</name>
    <dbReference type="NCBI Taxonomy" id="3131939"/>
    <lineage>
        <taxon>Bacteria</taxon>
        <taxon>Pseudomonadati</taxon>
        <taxon>Campylobacterota</taxon>
        <taxon>Epsilonproteobacteria</taxon>
        <taxon>Campylobacterales</taxon>
        <taxon>Sulfurimonadaceae</taxon>
        <taxon>Sulfurimonas</taxon>
    </lineage>
</organism>
<evidence type="ECO:0000256" key="2">
    <source>
        <dbReference type="ARBA" id="ARBA00010157"/>
    </source>
</evidence>
<dbReference type="InterPro" id="IPR004869">
    <property type="entry name" value="MMPL_dom"/>
</dbReference>
<feature type="transmembrane region" description="Helical" evidence="7">
    <location>
        <begin position="406"/>
        <end position="425"/>
    </location>
</feature>
<dbReference type="PANTHER" id="PTHR33406">
    <property type="entry name" value="MEMBRANE PROTEIN MJ1562-RELATED"/>
    <property type="match status" value="1"/>
</dbReference>